<dbReference type="VEuPathDB" id="FungiDB:Z518_11143"/>
<feature type="region of interest" description="Disordered" evidence="1">
    <location>
        <begin position="1"/>
        <end position="36"/>
    </location>
</feature>
<evidence type="ECO:0000313" key="2">
    <source>
        <dbReference type="EMBL" id="KIW99730.1"/>
    </source>
</evidence>
<gene>
    <name evidence="2" type="ORF">Z518_11143</name>
</gene>
<keyword evidence="3" id="KW-1185">Reference proteome</keyword>
<sequence length="273" mass="31278">MTRQTRPHIEMEEAVKKGVASVDGKNAPSGLKGKKTRESEIDNLAKDFAKFAIDFMRKEVGEWSTGNSLPQERNYQTRFTRDRSNRLPAQRYFYGEQGHIKPNCRLFQGYMDKGAFRVDANGITYFGRAGNADPMRIRWPRDRPDKEVMDDWLTQEEPSRVRGIRYEQLTDNIEDSEEEVEGRNPYEYGIVAARRDAYETHSAERNSKTSETTGRGVAGDSRTSKPKRRKNCLSRRHNEIWKLCATLPGKPAGESLPKVFARNQKGNPGEDGR</sequence>
<dbReference type="HOGENOM" id="CLU_1019954_0_0_1"/>
<feature type="compositionally biased region" description="Basic and acidic residues" evidence="1">
    <location>
        <begin position="7"/>
        <end position="16"/>
    </location>
</feature>
<dbReference type="Proteomes" id="UP000053617">
    <property type="component" value="Unassembled WGS sequence"/>
</dbReference>
<feature type="region of interest" description="Disordered" evidence="1">
    <location>
        <begin position="247"/>
        <end position="273"/>
    </location>
</feature>
<name>A0A0D2I900_9EURO</name>
<protein>
    <submittedName>
        <fullName evidence="2">Uncharacterized protein</fullName>
    </submittedName>
</protein>
<evidence type="ECO:0000313" key="3">
    <source>
        <dbReference type="Proteomes" id="UP000053617"/>
    </source>
</evidence>
<dbReference type="EMBL" id="KN847485">
    <property type="protein sequence ID" value="KIW99730.1"/>
    <property type="molecule type" value="Genomic_DNA"/>
</dbReference>
<dbReference type="GeneID" id="25299214"/>
<evidence type="ECO:0000256" key="1">
    <source>
        <dbReference type="SAM" id="MobiDB-lite"/>
    </source>
</evidence>
<organism evidence="2 3">
    <name type="scientific">Rhinocladiella mackenziei CBS 650.93</name>
    <dbReference type="NCBI Taxonomy" id="1442369"/>
    <lineage>
        <taxon>Eukaryota</taxon>
        <taxon>Fungi</taxon>
        <taxon>Dikarya</taxon>
        <taxon>Ascomycota</taxon>
        <taxon>Pezizomycotina</taxon>
        <taxon>Eurotiomycetes</taxon>
        <taxon>Chaetothyriomycetidae</taxon>
        <taxon>Chaetothyriales</taxon>
        <taxon>Herpotrichiellaceae</taxon>
        <taxon>Rhinocladiella</taxon>
    </lineage>
</organism>
<feature type="region of interest" description="Disordered" evidence="1">
    <location>
        <begin position="197"/>
        <end position="232"/>
    </location>
</feature>
<dbReference type="RefSeq" id="XP_013266867.1">
    <property type="nucleotide sequence ID" value="XM_013411413.1"/>
</dbReference>
<reference evidence="2 3" key="1">
    <citation type="submission" date="2015-01" db="EMBL/GenBank/DDBJ databases">
        <title>The Genome Sequence of Rhinocladiella mackenzie CBS 650.93.</title>
        <authorList>
            <consortium name="The Broad Institute Genomics Platform"/>
            <person name="Cuomo C."/>
            <person name="de Hoog S."/>
            <person name="Gorbushina A."/>
            <person name="Stielow B."/>
            <person name="Teixiera M."/>
            <person name="Abouelleil A."/>
            <person name="Chapman S.B."/>
            <person name="Priest M."/>
            <person name="Young S.K."/>
            <person name="Wortman J."/>
            <person name="Nusbaum C."/>
            <person name="Birren B."/>
        </authorList>
    </citation>
    <scope>NUCLEOTIDE SEQUENCE [LARGE SCALE GENOMIC DNA]</scope>
    <source>
        <strain evidence="2 3">CBS 650.93</strain>
    </source>
</reference>
<dbReference type="AlphaFoldDB" id="A0A0D2I900"/>
<proteinExistence type="predicted"/>
<accession>A0A0D2I900</accession>
<feature type="compositionally biased region" description="Basic and acidic residues" evidence="1">
    <location>
        <begin position="197"/>
        <end position="208"/>
    </location>
</feature>